<name>A0A5P8P2F8_9BACT</name>
<gene>
    <name evidence="2" type="ORF">FJR48_09175</name>
</gene>
<evidence type="ECO:0000256" key="1">
    <source>
        <dbReference type="SAM" id="Phobius"/>
    </source>
</evidence>
<dbReference type="Proteomes" id="UP000326944">
    <property type="component" value="Chromosome"/>
</dbReference>
<proteinExistence type="predicted"/>
<keyword evidence="1" id="KW-0812">Transmembrane</keyword>
<sequence>MTKKSAFSMLELIFVIVIIGILGKFGVELLAQSYQNFLHTKINNKLQDQSSIAVEFIAKRLSYRIPDSVIAKEDDNTTFVGIQSIDPNRNYRTLEWVQRDIDGWRGNTRPFWSGIADLNNSVAAGAAIDTPETNTTEINNLIQILSDTNSTINDAAIYFIGSNNDVNSSYGWQGAAVAGVGAAMHRITAFAQNSLNSNFAGVDIYEYYQLSWTANAVAIEDDGKGNGTYNLVFYYDYQPWNGERYTDNVAKKSTIMENVATFQFRAVGSMIKIQVCVKSDLINNAEGYALCKEKTVF</sequence>
<dbReference type="OrthoDB" id="5372496at2"/>
<dbReference type="RefSeq" id="WP_152307837.1">
    <property type="nucleotide sequence ID" value="NZ_CP043617.1"/>
</dbReference>
<dbReference type="AlphaFoldDB" id="A0A5P8P2F8"/>
<dbReference type="EMBL" id="CP043617">
    <property type="protein sequence ID" value="QFR49889.1"/>
    <property type="molecule type" value="Genomic_DNA"/>
</dbReference>
<protein>
    <submittedName>
        <fullName evidence="2">Type II secretion system protein</fullName>
    </submittedName>
</protein>
<keyword evidence="3" id="KW-1185">Reference proteome</keyword>
<accession>A0A5P8P2F8</accession>
<keyword evidence="1" id="KW-1133">Transmembrane helix</keyword>
<reference evidence="2 3" key="1">
    <citation type="submission" date="2019-09" db="EMBL/GenBank/DDBJ databases">
        <title>Sulfurimonas gotlandica sp. nov., a chemoautotrophic and psychrotolerant epsilonproteobacterium isolated from a pelagic redoxcline, and an emended description of the genus Sulfurimonas.</title>
        <authorList>
            <person name="Wang S."/>
            <person name="Jiang L."/>
            <person name="Shao S."/>
        </authorList>
    </citation>
    <scope>NUCLEOTIDE SEQUENCE [LARGE SCALE GENOMIC DNA]</scope>
    <source>
        <strain evidence="2 3">GYSZ_1</strain>
    </source>
</reference>
<feature type="transmembrane region" description="Helical" evidence="1">
    <location>
        <begin position="12"/>
        <end position="31"/>
    </location>
</feature>
<organism evidence="2 3">
    <name type="scientific">Sulfurimonas lithotrophica</name>
    <dbReference type="NCBI Taxonomy" id="2590022"/>
    <lineage>
        <taxon>Bacteria</taxon>
        <taxon>Pseudomonadati</taxon>
        <taxon>Campylobacterota</taxon>
        <taxon>Epsilonproteobacteria</taxon>
        <taxon>Campylobacterales</taxon>
        <taxon>Sulfurimonadaceae</taxon>
        <taxon>Sulfurimonas</taxon>
    </lineage>
</organism>
<dbReference type="KEGG" id="sulg:FJR48_09175"/>
<evidence type="ECO:0000313" key="3">
    <source>
        <dbReference type="Proteomes" id="UP000326944"/>
    </source>
</evidence>
<evidence type="ECO:0000313" key="2">
    <source>
        <dbReference type="EMBL" id="QFR49889.1"/>
    </source>
</evidence>
<keyword evidence="1" id="KW-0472">Membrane</keyword>